<dbReference type="AlphaFoldDB" id="A0A918MS43"/>
<reference evidence="5" key="2">
    <citation type="submission" date="2020-09" db="EMBL/GenBank/DDBJ databases">
        <authorList>
            <person name="Sun Q."/>
            <person name="Ohkuma M."/>
        </authorList>
    </citation>
    <scope>NUCLEOTIDE SEQUENCE</scope>
    <source>
        <strain evidence="5">JCM 4490</strain>
    </source>
</reference>
<evidence type="ECO:0000313" key="6">
    <source>
        <dbReference type="Proteomes" id="UP000620224"/>
    </source>
</evidence>
<dbReference type="GO" id="GO:0016787">
    <property type="term" value="F:hydrolase activity"/>
    <property type="evidence" value="ECO:0007669"/>
    <property type="project" value="UniProtKB-KW"/>
</dbReference>
<dbReference type="CDD" id="cd00882">
    <property type="entry name" value="Ras_like_GTPase"/>
    <property type="match status" value="1"/>
</dbReference>
<comment type="similarity">
    <text evidence="1">Belongs to the GPN-loop GTPase family.</text>
</comment>
<sequence>MIPARRPRTTPHDLIETSWKRYAMASSNDCDPLPADVLPVGVKVLIAGGFGVGKTTFVNALSEIEPLSTEEMLTAVSAATDRLDGVENKATTTVALDFGRITLSPSHVLYLFGTPGQERFWFMWDELSEGALGAVVLADTRRLEHSFAAVDFFERRGIPFVVAVNEFDGAHRYRGEEVRTALDLRQEVPVVLCDARVQVSGIRVLLDLVQHLITTRSSHGSDTDQPTVRA</sequence>
<dbReference type="SUPFAM" id="SSF52540">
    <property type="entry name" value="P-loop containing nucleoside triphosphate hydrolases"/>
    <property type="match status" value="1"/>
</dbReference>
<dbReference type="InterPro" id="IPR027417">
    <property type="entry name" value="P-loop_NTPase"/>
</dbReference>
<evidence type="ECO:0000313" key="5">
    <source>
        <dbReference type="EMBL" id="GGW57002.1"/>
    </source>
</evidence>
<gene>
    <name evidence="5" type="ORF">GCM10010503_37850</name>
</gene>
<dbReference type="GO" id="GO:0005525">
    <property type="term" value="F:GTP binding"/>
    <property type="evidence" value="ECO:0007669"/>
    <property type="project" value="UniProtKB-KW"/>
</dbReference>
<dbReference type="PANTHER" id="PTHR42708">
    <property type="entry name" value="ATP/GTP-BINDING PROTEIN-RELATED"/>
    <property type="match status" value="1"/>
</dbReference>
<dbReference type="Proteomes" id="UP000620224">
    <property type="component" value="Unassembled WGS sequence"/>
</dbReference>
<proteinExistence type="inferred from homology"/>
<keyword evidence="4" id="KW-0342">GTP-binding</keyword>
<keyword evidence="3" id="KW-0378">Hydrolase</keyword>
<comment type="caution">
    <text evidence="5">The sequence shown here is derived from an EMBL/GenBank/DDBJ whole genome shotgun (WGS) entry which is preliminary data.</text>
</comment>
<evidence type="ECO:0008006" key="7">
    <source>
        <dbReference type="Google" id="ProtNLM"/>
    </source>
</evidence>
<evidence type="ECO:0000256" key="1">
    <source>
        <dbReference type="ARBA" id="ARBA00005290"/>
    </source>
</evidence>
<dbReference type="Gene3D" id="3.40.50.300">
    <property type="entry name" value="P-loop containing nucleotide triphosphate hydrolases"/>
    <property type="match status" value="1"/>
</dbReference>
<name>A0A918MS43_9ACTN</name>
<evidence type="ECO:0000256" key="3">
    <source>
        <dbReference type="ARBA" id="ARBA00022801"/>
    </source>
</evidence>
<accession>A0A918MS43</accession>
<reference evidence="5" key="1">
    <citation type="journal article" date="2014" name="Int. J. Syst. Evol. Microbiol.">
        <title>Complete genome sequence of Corynebacterium casei LMG S-19264T (=DSM 44701T), isolated from a smear-ripened cheese.</title>
        <authorList>
            <consortium name="US DOE Joint Genome Institute (JGI-PGF)"/>
            <person name="Walter F."/>
            <person name="Albersmeier A."/>
            <person name="Kalinowski J."/>
            <person name="Ruckert C."/>
        </authorList>
    </citation>
    <scope>NUCLEOTIDE SEQUENCE</scope>
    <source>
        <strain evidence="5">JCM 4490</strain>
    </source>
</reference>
<dbReference type="InterPro" id="IPR052705">
    <property type="entry name" value="Gliding_Motility_GTPase"/>
</dbReference>
<dbReference type="Pfam" id="PF03029">
    <property type="entry name" value="ATP_bind_1"/>
    <property type="match status" value="1"/>
</dbReference>
<keyword evidence="2" id="KW-0547">Nucleotide-binding</keyword>
<dbReference type="EMBL" id="BMUE01000007">
    <property type="protein sequence ID" value="GGW57002.1"/>
    <property type="molecule type" value="Genomic_DNA"/>
</dbReference>
<dbReference type="InterPro" id="IPR004130">
    <property type="entry name" value="Gpn"/>
</dbReference>
<keyword evidence="6" id="KW-1185">Reference proteome</keyword>
<evidence type="ECO:0000256" key="4">
    <source>
        <dbReference type="ARBA" id="ARBA00023134"/>
    </source>
</evidence>
<evidence type="ECO:0000256" key="2">
    <source>
        <dbReference type="ARBA" id="ARBA00022741"/>
    </source>
</evidence>
<protein>
    <recommendedName>
        <fullName evidence="7">ATP/GTP-binding protein</fullName>
    </recommendedName>
</protein>
<dbReference type="PANTHER" id="PTHR42708:SF1">
    <property type="entry name" value="GLIDING MOTILITY PROTEIN MGLA"/>
    <property type="match status" value="1"/>
</dbReference>
<organism evidence="5 6">
    <name type="scientific">Streptomyces lucensis JCM 4490</name>
    <dbReference type="NCBI Taxonomy" id="1306176"/>
    <lineage>
        <taxon>Bacteria</taxon>
        <taxon>Bacillati</taxon>
        <taxon>Actinomycetota</taxon>
        <taxon>Actinomycetes</taxon>
        <taxon>Kitasatosporales</taxon>
        <taxon>Streptomycetaceae</taxon>
        <taxon>Streptomyces</taxon>
    </lineage>
</organism>